<dbReference type="Gene3D" id="3.40.50.150">
    <property type="entry name" value="Vaccinia Virus protein VP39"/>
    <property type="match status" value="1"/>
</dbReference>
<proteinExistence type="predicted"/>
<reference evidence="1 2" key="1">
    <citation type="journal article" date="2015" name="Nature">
        <title>rRNA introns, odd ribosomes, and small enigmatic genomes across a large radiation of phyla.</title>
        <authorList>
            <person name="Brown C.T."/>
            <person name="Hug L.A."/>
            <person name="Thomas B.C."/>
            <person name="Sharon I."/>
            <person name="Castelle C.J."/>
            <person name="Singh A."/>
            <person name="Wilkins M.J."/>
            <person name="Williams K.H."/>
            <person name="Banfield J.F."/>
        </authorList>
    </citation>
    <scope>NUCLEOTIDE SEQUENCE [LARGE SCALE GENOMIC DNA]</scope>
</reference>
<dbReference type="InterPro" id="IPR029063">
    <property type="entry name" value="SAM-dependent_MTases_sf"/>
</dbReference>
<evidence type="ECO:0008006" key="3">
    <source>
        <dbReference type="Google" id="ProtNLM"/>
    </source>
</evidence>
<name>A0A0G0R995_9BACT</name>
<organism evidence="1 2">
    <name type="scientific">Candidatus Woesebacteria bacterium GW2011_GWA1_39_21</name>
    <dbReference type="NCBI Taxonomy" id="1618550"/>
    <lineage>
        <taxon>Bacteria</taxon>
        <taxon>Candidatus Woeseibacteriota</taxon>
    </lineage>
</organism>
<evidence type="ECO:0000313" key="2">
    <source>
        <dbReference type="Proteomes" id="UP000034246"/>
    </source>
</evidence>
<accession>A0A0G0R995</accession>
<dbReference type="SUPFAM" id="SSF53335">
    <property type="entry name" value="S-adenosyl-L-methionine-dependent methyltransferases"/>
    <property type="match status" value="1"/>
</dbReference>
<protein>
    <recommendedName>
        <fullName evidence="3">Methyltransferase type 11 domain-containing protein</fullName>
    </recommendedName>
</protein>
<dbReference type="Proteomes" id="UP000034246">
    <property type="component" value="Unassembled WGS sequence"/>
</dbReference>
<dbReference type="EMBL" id="LBWP01000021">
    <property type="protein sequence ID" value="KKR10272.1"/>
    <property type="molecule type" value="Genomic_DNA"/>
</dbReference>
<comment type="caution">
    <text evidence="1">The sequence shown here is derived from an EMBL/GenBank/DDBJ whole genome shotgun (WGS) entry which is preliminary data.</text>
</comment>
<dbReference type="CDD" id="cd02440">
    <property type="entry name" value="AdoMet_MTases"/>
    <property type="match status" value="1"/>
</dbReference>
<gene>
    <name evidence="1" type="ORF">UT39_C0021G0014</name>
</gene>
<evidence type="ECO:0000313" key="1">
    <source>
        <dbReference type="EMBL" id="KKR10272.1"/>
    </source>
</evidence>
<dbReference type="AlphaFoldDB" id="A0A0G0R995"/>
<sequence>MTEIETAGNRKLDLTQRNFFTVPFWNVSKEVFEGRELKSALVIGYNPELVNLVHRRDAGCKVTVIEQSEDAIEDNKTILEAGETKIIIGRFPENLPEDVADVDGVFGPYTLRHAKQKDRKEYILKVQKVLKTDGLACLSVHTLADSKIAQQLRDEGFDFDEDPIGFLKGTLLVFDKNSYSLPSRTELTSNSR</sequence>